<feature type="transmembrane region" description="Helical" evidence="9">
    <location>
        <begin position="90"/>
        <end position="107"/>
    </location>
</feature>
<feature type="transmembrane region" description="Helical" evidence="9">
    <location>
        <begin position="65"/>
        <end position="83"/>
    </location>
</feature>
<feature type="transmembrane region" description="Helical" evidence="9">
    <location>
        <begin position="37"/>
        <end position="59"/>
    </location>
</feature>
<keyword evidence="11" id="KW-1185">Reference proteome</keyword>
<evidence type="ECO:0000256" key="8">
    <source>
        <dbReference type="SAM" id="MobiDB-lite"/>
    </source>
</evidence>
<keyword evidence="5 9" id="KW-0812">Transmembrane</keyword>
<dbReference type="Proteomes" id="UP001316189">
    <property type="component" value="Chromosome"/>
</dbReference>
<feature type="transmembrane region" description="Helical" evidence="9">
    <location>
        <begin position="232"/>
        <end position="254"/>
    </location>
</feature>
<sequence length="341" mass="34690">MTTTDTVTTTPGPVGPASDQDGPGIRQALVQFASRQYLVAVLVVLCVAVGLAKPAFWGTGNLSNVLFQASFVGLAACGMTLLIAGGLLDLSVGGVIAVSSIAVATVLPHTTIGGAIALALLIGAVLGLVNGLLVTYVKIAPFIATLGTLYLFLGLAFIWTSGKVVPITSSNFRATTTGKLGWLPVPFLVFVVLAVLTFLLLQRTYFGRTVRAFGSNERAAVLAGLPVNRAKVVVFVVAGVCFALAGVFMAGRLSSAEGNMATGFEMNVIAAVVVGGTALRGGRGTMFGTVVGSILFAVLANALNLLGVASYWQYVLTGAVLIAAIAVGARRSSAAEVRGAG</sequence>
<dbReference type="CDD" id="cd06579">
    <property type="entry name" value="TM_PBP1_transp_AraH_like"/>
    <property type="match status" value="1"/>
</dbReference>
<dbReference type="PANTHER" id="PTHR32196">
    <property type="entry name" value="ABC TRANSPORTER PERMEASE PROTEIN YPHD-RELATED-RELATED"/>
    <property type="match status" value="1"/>
</dbReference>
<keyword evidence="2" id="KW-0813">Transport</keyword>
<keyword evidence="4" id="KW-0997">Cell inner membrane</keyword>
<protein>
    <submittedName>
        <fullName evidence="10">ABC transporter permease</fullName>
    </submittedName>
</protein>
<accession>A0ABY5L1C6</accession>
<evidence type="ECO:0000256" key="4">
    <source>
        <dbReference type="ARBA" id="ARBA00022519"/>
    </source>
</evidence>
<dbReference type="PANTHER" id="PTHR32196:SF21">
    <property type="entry name" value="ABC TRANSPORTER PERMEASE PROTEIN YPHD-RELATED"/>
    <property type="match status" value="1"/>
</dbReference>
<feature type="transmembrane region" description="Helical" evidence="9">
    <location>
        <begin position="113"/>
        <end position="133"/>
    </location>
</feature>
<dbReference type="EMBL" id="CP101988">
    <property type="protein sequence ID" value="UUI75684.1"/>
    <property type="molecule type" value="Genomic_DNA"/>
</dbReference>
<evidence type="ECO:0000256" key="1">
    <source>
        <dbReference type="ARBA" id="ARBA00004651"/>
    </source>
</evidence>
<feature type="transmembrane region" description="Helical" evidence="9">
    <location>
        <begin position="311"/>
        <end position="329"/>
    </location>
</feature>
<evidence type="ECO:0000313" key="10">
    <source>
        <dbReference type="EMBL" id="UUI75684.1"/>
    </source>
</evidence>
<feature type="transmembrane region" description="Helical" evidence="9">
    <location>
        <begin position="260"/>
        <end position="279"/>
    </location>
</feature>
<feature type="region of interest" description="Disordered" evidence="8">
    <location>
        <begin position="1"/>
        <end position="21"/>
    </location>
</feature>
<evidence type="ECO:0000256" key="5">
    <source>
        <dbReference type="ARBA" id="ARBA00022692"/>
    </source>
</evidence>
<evidence type="ECO:0000256" key="9">
    <source>
        <dbReference type="SAM" id="Phobius"/>
    </source>
</evidence>
<reference evidence="10 11" key="1">
    <citation type="submission" date="2022-07" db="EMBL/GenBank/DDBJ databases">
        <title>Novel species in genus cellulomonas.</title>
        <authorList>
            <person name="Ye L."/>
        </authorList>
    </citation>
    <scope>NUCLEOTIDE SEQUENCE [LARGE SCALE GENOMIC DNA]</scope>
    <source>
        <strain evidence="11">zg-Y338</strain>
    </source>
</reference>
<organism evidence="10 11">
    <name type="scientific">Cellulomonas chengniuliangii</name>
    <dbReference type="NCBI Taxonomy" id="2968084"/>
    <lineage>
        <taxon>Bacteria</taxon>
        <taxon>Bacillati</taxon>
        <taxon>Actinomycetota</taxon>
        <taxon>Actinomycetes</taxon>
        <taxon>Micrococcales</taxon>
        <taxon>Cellulomonadaceae</taxon>
        <taxon>Cellulomonas</taxon>
    </lineage>
</organism>
<keyword evidence="3" id="KW-1003">Cell membrane</keyword>
<feature type="compositionally biased region" description="Low complexity" evidence="8">
    <location>
        <begin position="1"/>
        <end position="16"/>
    </location>
</feature>
<evidence type="ECO:0000256" key="6">
    <source>
        <dbReference type="ARBA" id="ARBA00022989"/>
    </source>
</evidence>
<dbReference type="Pfam" id="PF02653">
    <property type="entry name" value="BPD_transp_2"/>
    <property type="match status" value="1"/>
</dbReference>
<proteinExistence type="predicted"/>
<name>A0ABY5L1C6_9CELL</name>
<dbReference type="RefSeq" id="WP_227568225.1">
    <property type="nucleotide sequence ID" value="NZ_CP101988.1"/>
</dbReference>
<evidence type="ECO:0000313" key="11">
    <source>
        <dbReference type="Proteomes" id="UP001316189"/>
    </source>
</evidence>
<keyword evidence="6 9" id="KW-1133">Transmembrane helix</keyword>
<evidence type="ECO:0000256" key="3">
    <source>
        <dbReference type="ARBA" id="ARBA00022475"/>
    </source>
</evidence>
<feature type="transmembrane region" description="Helical" evidence="9">
    <location>
        <begin position="140"/>
        <end position="160"/>
    </location>
</feature>
<evidence type="ECO:0000256" key="2">
    <source>
        <dbReference type="ARBA" id="ARBA00022448"/>
    </source>
</evidence>
<evidence type="ECO:0000256" key="7">
    <source>
        <dbReference type="ARBA" id="ARBA00023136"/>
    </source>
</evidence>
<comment type="subcellular location">
    <subcellularLocation>
        <location evidence="1">Cell membrane</location>
        <topology evidence="1">Multi-pass membrane protein</topology>
    </subcellularLocation>
</comment>
<dbReference type="InterPro" id="IPR001851">
    <property type="entry name" value="ABC_transp_permease"/>
</dbReference>
<gene>
    <name evidence="10" type="ORF">NP064_01825</name>
</gene>
<feature type="transmembrane region" description="Helical" evidence="9">
    <location>
        <begin position="286"/>
        <end position="305"/>
    </location>
</feature>
<keyword evidence="7 9" id="KW-0472">Membrane</keyword>
<feature type="transmembrane region" description="Helical" evidence="9">
    <location>
        <begin position="180"/>
        <end position="201"/>
    </location>
</feature>